<evidence type="ECO:0000259" key="12">
    <source>
        <dbReference type="PROSITE" id="PS50013"/>
    </source>
</evidence>
<evidence type="ECO:0000256" key="4">
    <source>
        <dbReference type="ARBA" id="ARBA00022691"/>
    </source>
</evidence>
<dbReference type="Gramene" id="ONK80320">
    <property type="protein sequence ID" value="ONK80320"/>
    <property type="gene ID" value="A4U43_C01F16350"/>
</dbReference>
<keyword evidence="6" id="KW-0539">Nucleus</keyword>
<evidence type="ECO:0000259" key="13">
    <source>
        <dbReference type="PROSITE" id="PS51038"/>
    </source>
</evidence>
<keyword evidence="2 8" id="KW-0489">Methyltransferase</keyword>
<dbReference type="Pfam" id="PF00385">
    <property type="entry name" value="Chromo"/>
    <property type="match status" value="1"/>
</dbReference>
<dbReference type="EC" id="2.1.1.37" evidence="10"/>
<reference evidence="15" key="1">
    <citation type="journal article" date="2017" name="Nat. Commun.">
        <title>The asparagus genome sheds light on the origin and evolution of a young Y chromosome.</title>
        <authorList>
            <person name="Harkess A."/>
            <person name="Zhou J."/>
            <person name="Xu C."/>
            <person name="Bowers J.E."/>
            <person name="Van der Hulst R."/>
            <person name="Ayyampalayam S."/>
            <person name="Mercati F."/>
            <person name="Riccardi P."/>
            <person name="McKain M.R."/>
            <person name="Kakrana A."/>
            <person name="Tang H."/>
            <person name="Ray J."/>
            <person name="Groenendijk J."/>
            <person name="Arikit S."/>
            <person name="Mathioni S.M."/>
            <person name="Nakano M."/>
            <person name="Shan H."/>
            <person name="Telgmann-Rauber A."/>
            <person name="Kanno A."/>
            <person name="Yue Z."/>
            <person name="Chen H."/>
            <person name="Li W."/>
            <person name="Chen Y."/>
            <person name="Xu X."/>
            <person name="Zhang Y."/>
            <person name="Luo S."/>
            <person name="Chen H."/>
            <person name="Gao J."/>
            <person name="Mao Z."/>
            <person name="Pires J.C."/>
            <person name="Luo M."/>
            <person name="Kudrna D."/>
            <person name="Wing R.A."/>
            <person name="Meyers B.C."/>
            <person name="Yi K."/>
            <person name="Kong H."/>
            <person name="Lavrijsen P."/>
            <person name="Sunseri F."/>
            <person name="Falavigna A."/>
            <person name="Ye Y."/>
            <person name="Leebens-Mack J.H."/>
            <person name="Chen G."/>
        </authorList>
    </citation>
    <scope>NUCLEOTIDE SEQUENCE [LARGE SCALE GENOMIC DNA]</scope>
    <source>
        <strain evidence="15">cv. DH0086</strain>
    </source>
</reference>
<gene>
    <name evidence="14" type="ORF">A4U43_C01F16350</name>
</gene>
<feature type="compositionally biased region" description="Basic residues" evidence="11">
    <location>
        <begin position="46"/>
        <end position="59"/>
    </location>
</feature>
<evidence type="ECO:0000256" key="9">
    <source>
        <dbReference type="RuleBase" id="RU000416"/>
    </source>
</evidence>
<keyword evidence="5" id="KW-0238">DNA-binding</keyword>
<dbReference type="PANTHER" id="PTHR10629:SF50">
    <property type="entry name" value="DNA (CYTOSINE-5)-METHYLTRANSFERASE CMT3"/>
    <property type="match status" value="1"/>
</dbReference>
<dbReference type="CDD" id="cd18635">
    <property type="entry name" value="CD_CMT3_like"/>
    <property type="match status" value="1"/>
</dbReference>
<dbReference type="InterPro" id="IPR023780">
    <property type="entry name" value="Chromo_domain"/>
</dbReference>
<dbReference type="InterPro" id="IPR023779">
    <property type="entry name" value="Chromodomain_CS"/>
</dbReference>
<dbReference type="EMBL" id="CM007381">
    <property type="protein sequence ID" value="ONK80320.1"/>
    <property type="molecule type" value="Genomic_DNA"/>
</dbReference>
<dbReference type="PROSITE" id="PS00598">
    <property type="entry name" value="CHROMO_1"/>
    <property type="match status" value="1"/>
</dbReference>
<keyword evidence="3 8" id="KW-0808">Transferase</keyword>
<dbReference type="InterPro" id="IPR016197">
    <property type="entry name" value="Chromo-like_dom_sf"/>
</dbReference>
<dbReference type="GO" id="GO:0005634">
    <property type="term" value="C:nucleus"/>
    <property type="evidence" value="ECO:0007669"/>
    <property type="project" value="UniProtKB-SubCell"/>
</dbReference>
<dbReference type="InterPro" id="IPR001025">
    <property type="entry name" value="BAH_dom"/>
</dbReference>
<dbReference type="InterPro" id="IPR000953">
    <property type="entry name" value="Chromo/chromo_shadow_dom"/>
</dbReference>
<evidence type="ECO:0000256" key="10">
    <source>
        <dbReference type="RuleBase" id="RU000417"/>
    </source>
</evidence>
<dbReference type="OMA" id="VEARCHY"/>
<dbReference type="PANTHER" id="PTHR10629">
    <property type="entry name" value="CYTOSINE-SPECIFIC METHYLTRANSFERASE"/>
    <property type="match status" value="1"/>
</dbReference>
<dbReference type="FunFam" id="2.30.30.490:FF:000011">
    <property type="entry name" value="DNA (cytosine-5)-methyltransferase 1"/>
    <property type="match status" value="1"/>
</dbReference>
<dbReference type="Pfam" id="PF01426">
    <property type="entry name" value="BAH"/>
    <property type="match status" value="1"/>
</dbReference>
<dbReference type="GO" id="GO:0044027">
    <property type="term" value="P:negative regulation of gene expression via chromosomal CpG island methylation"/>
    <property type="evidence" value="ECO:0007669"/>
    <property type="project" value="TreeGrafter"/>
</dbReference>
<comment type="subcellular location">
    <subcellularLocation>
        <location evidence="1">Nucleus</location>
    </subcellularLocation>
</comment>
<comment type="similarity">
    <text evidence="8 9">Belongs to the class I-like SAM-binding methyltransferase superfamily. C5-methyltransferase family.</text>
</comment>
<dbReference type="InterPro" id="IPR050390">
    <property type="entry name" value="C5-Methyltransferase"/>
</dbReference>
<name>A0A5P1FUH2_ASPOF</name>
<feature type="compositionally biased region" description="Polar residues" evidence="11">
    <location>
        <begin position="1"/>
        <end position="11"/>
    </location>
</feature>
<dbReference type="AlphaFoldDB" id="A0A5P1FUH2"/>
<dbReference type="InterPro" id="IPR029063">
    <property type="entry name" value="SAM-dependent_MTases_sf"/>
</dbReference>
<dbReference type="Proteomes" id="UP000243459">
    <property type="component" value="Chromosome 1"/>
</dbReference>
<dbReference type="PROSITE" id="PS50013">
    <property type="entry name" value="CHROMO_2"/>
    <property type="match status" value="1"/>
</dbReference>
<feature type="domain" description="BAH" evidence="13">
    <location>
        <begin position="172"/>
        <end position="291"/>
    </location>
</feature>
<protein>
    <recommendedName>
        <fullName evidence="10">Cytosine-specific methyltransferase</fullName>
        <ecNumber evidence="10">2.1.1.37</ecNumber>
    </recommendedName>
</protein>
<proteinExistence type="inferred from homology"/>
<evidence type="ECO:0000256" key="5">
    <source>
        <dbReference type="ARBA" id="ARBA00023125"/>
    </source>
</evidence>
<evidence type="ECO:0000313" key="15">
    <source>
        <dbReference type="Proteomes" id="UP000243459"/>
    </source>
</evidence>
<feature type="domain" description="Chromo" evidence="12">
    <location>
        <begin position="417"/>
        <end position="470"/>
    </location>
</feature>
<dbReference type="Gene3D" id="3.90.120.10">
    <property type="entry name" value="DNA Methylase, subunit A, domain 2"/>
    <property type="match status" value="1"/>
</dbReference>
<feature type="compositionally biased region" description="Basic residues" evidence="11">
    <location>
        <begin position="17"/>
        <end position="26"/>
    </location>
</feature>
<evidence type="ECO:0000256" key="6">
    <source>
        <dbReference type="ARBA" id="ARBA00023242"/>
    </source>
</evidence>
<evidence type="ECO:0000256" key="2">
    <source>
        <dbReference type="ARBA" id="ARBA00022603"/>
    </source>
</evidence>
<dbReference type="FunFam" id="3.90.120.10:FF:000003">
    <property type="entry name" value="DNA (cytosine-5)-methyltransferase 1"/>
    <property type="match status" value="1"/>
</dbReference>
<dbReference type="InterPro" id="IPR018117">
    <property type="entry name" value="C5_DNA_meth_AS"/>
</dbReference>
<sequence>MAPATETSSLPPSVHSATRRSKRKAAQKPLPAEIPDADLTEEAKPKKTRASAKKPKKSAAKVDEITDIDAEEVLMEEESEEGKQEHYLGEIAAAKKKKTGVAVKKAGDGEDGEADDSCFIGDPVPEEEARRRWPHRYPETNAGNRISITQKKDDDIMLKAKCHYWQAKVDDIVYNLHDCAYVVAGEGEKDYICRIVEFFSTYDNELYFTARWFFRAEDTVIGTLATCHDSRRVFLSDETNDNALNCITKKIQIVHVSPEVGSAVNENAIVGSDLYYDMSFNVAYSSFSCLQSGVDVIESSTTSTSSTTSNVHGELSLLDLYSGCGAMSTGLCLGANLAGVNLKTRWAVDMNSYACESLRFNHPEAEVRNEKAEDFLALLHEWERLVETYCVESETPCSDGSDIEDPEEQSNVASGEFEVGKFVGICYGKTENLDKDGLKFKVRWKGYGSSEDTWEPVDGLSNCTDSIRSFVTYGYKKNILPLPGKVDVICGGPPCQGISGFNRFRQTEDPFKDEKNKQMAVFMDFVKFLKPKYVLMENVVDILKFAKGYLGRYALSQLVSMRYQAKLGILAAGSYGLPQYRMRVFLWGAQPTQKLPQFPLPTHEVITRGGSPVEFETHVVAFDGCLQKNLQKALLLADAISDLPPVENDESRDEMGYVDPPKTDFQRFIRLRREEMLNQIIYDHIPLQLNEDDHGRVCQIPKHKGANFRNLPGVVVGPDNVARLDTAVPRALLPSGKPLVPDYALSYINGKSPKPFGRLWWDETVPTVVTRAEPHNQIIIHPEQDRVLSVRENARLQGFPDYYKLIGPVKQRYIQVGNAVAVPVSRALGYGLGLAYLGKGDHEPVFALPQNYPVKL</sequence>
<dbReference type="PROSITE" id="PS00094">
    <property type="entry name" value="C5_MTASE_1"/>
    <property type="match status" value="1"/>
</dbReference>
<dbReference type="PROSITE" id="PS51038">
    <property type="entry name" value="BAH"/>
    <property type="match status" value="1"/>
</dbReference>
<dbReference type="PROSITE" id="PS51679">
    <property type="entry name" value="SAM_MT_C5"/>
    <property type="match status" value="1"/>
</dbReference>
<dbReference type="InterPro" id="IPR001525">
    <property type="entry name" value="C5_MeTfrase"/>
</dbReference>
<dbReference type="GO" id="GO:0003886">
    <property type="term" value="F:DNA (cytosine-5-)-methyltransferase activity"/>
    <property type="evidence" value="ECO:0007669"/>
    <property type="project" value="UniProtKB-EC"/>
</dbReference>
<dbReference type="PRINTS" id="PR00105">
    <property type="entry name" value="C5METTRFRASE"/>
</dbReference>
<dbReference type="Pfam" id="PF00145">
    <property type="entry name" value="DNA_methylase"/>
    <property type="match status" value="1"/>
</dbReference>
<keyword evidence="4 8" id="KW-0949">S-adenosyl-L-methionine</keyword>
<dbReference type="SUPFAM" id="SSF54160">
    <property type="entry name" value="Chromo domain-like"/>
    <property type="match status" value="1"/>
</dbReference>
<evidence type="ECO:0000256" key="7">
    <source>
        <dbReference type="ARBA" id="ARBA00047422"/>
    </source>
</evidence>
<dbReference type="GO" id="GO:0003677">
    <property type="term" value="F:DNA binding"/>
    <property type="evidence" value="ECO:0007669"/>
    <property type="project" value="UniProtKB-KW"/>
</dbReference>
<dbReference type="SUPFAM" id="SSF53335">
    <property type="entry name" value="S-adenosyl-L-methionine-dependent methyltransferases"/>
    <property type="match status" value="1"/>
</dbReference>
<dbReference type="SMART" id="SM00439">
    <property type="entry name" value="BAH"/>
    <property type="match status" value="1"/>
</dbReference>
<dbReference type="OrthoDB" id="5376140at2759"/>
<evidence type="ECO:0000256" key="3">
    <source>
        <dbReference type="ARBA" id="ARBA00022679"/>
    </source>
</evidence>
<organism evidence="14 15">
    <name type="scientific">Asparagus officinalis</name>
    <name type="common">Garden asparagus</name>
    <dbReference type="NCBI Taxonomy" id="4686"/>
    <lineage>
        <taxon>Eukaryota</taxon>
        <taxon>Viridiplantae</taxon>
        <taxon>Streptophyta</taxon>
        <taxon>Embryophyta</taxon>
        <taxon>Tracheophyta</taxon>
        <taxon>Spermatophyta</taxon>
        <taxon>Magnoliopsida</taxon>
        <taxon>Liliopsida</taxon>
        <taxon>Asparagales</taxon>
        <taxon>Asparagaceae</taxon>
        <taxon>Asparagoideae</taxon>
        <taxon>Asparagus</taxon>
    </lineage>
</organism>
<evidence type="ECO:0000256" key="1">
    <source>
        <dbReference type="ARBA" id="ARBA00004123"/>
    </source>
</evidence>
<comment type="catalytic activity">
    <reaction evidence="7 10">
        <text>a 2'-deoxycytidine in DNA + S-adenosyl-L-methionine = a 5-methyl-2'-deoxycytidine in DNA + S-adenosyl-L-homocysteine + H(+)</text>
        <dbReference type="Rhea" id="RHEA:13681"/>
        <dbReference type="Rhea" id="RHEA-COMP:11369"/>
        <dbReference type="Rhea" id="RHEA-COMP:11370"/>
        <dbReference type="ChEBI" id="CHEBI:15378"/>
        <dbReference type="ChEBI" id="CHEBI:57856"/>
        <dbReference type="ChEBI" id="CHEBI:59789"/>
        <dbReference type="ChEBI" id="CHEBI:85452"/>
        <dbReference type="ChEBI" id="CHEBI:85454"/>
        <dbReference type="EC" id="2.1.1.37"/>
    </reaction>
</comment>
<dbReference type="Gene3D" id="3.40.50.150">
    <property type="entry name" value="Vaccinia Virus protein VP39"/>
    <property type="match status" value="1"/>
</dbReference>
<feature type="region of interest" description="Disordered" evidence="11">
    <location>
        <begin position="1"/>
        <end position="63"/>
    </location>
</feature>
<evidence type="ECO:0000313" key="14">
    <source>
        <dbReference type="EMBL" id="ONK80320.1"/>
    </source>
</evidence>
<accession>A0A5P1FUH2</accession>
<dbReference type="FunFam" id="3.40.50.150:FF:000143">
    <property type="entry name" value="DNA (cytosine-5)-methyltransferase 1"/>
    <property type="match status" value="1"/>
</dbReference>
<dbReference type="NCBIfam" id="TIGR00675">
    <property type="entry name" value="dcm"/>
    <property type="match status" value="1"/>
</dbReference>
<dbReference type="GO" id="GO:0003682">
    <property type="term" value="F:chromatin binding"/>
    <property type="evidence" value="ECO:0007669"/>
    <property type="project" value="InterPro"/>
</dbReference>
<dbReference type="InterPro" id="IPR043151">
    <property type="entry name" value="BAH_sf"/>
</dbReference>
<evidence type="ECO:0000256" key="8">
    <source>
        <dbReference type="PROSITE-ProRule" id="PRU01016"/>
    </source>
</evidence>
<evidence type="ECO:0000256" key="11">
    <source>
        <dbReference type="SAM" id="MobiDB-lite"/>
    </source>
</evidence>
<dbReference type="SMART" id="SM00298">
    <property type="entry name" value="CHROMO"/>
    <property type="match status" value="1"/>
</dbReference>
<dbReference type="GO" id="GO:0032259">
    <property type="term" value="P:methylation"/>
    <property type="evidence" value="ECO:0007669"/>
    <property type="project" value="UniProtKB-KW"/>
</dbReference>
<keyword evidence="15" id="KW-1185">Reference proteome</keyword>
<dbReference type="Gene3D" id="2.30.30.490">
    <property type="match status" value="1"/>
</dbReference>
<feature type="active site" evidence="8">
    <location>
        <position position="495"/>
    </location>
</feature>